<dbReference type="AlphaFoldDB" id="A0A9P8PZ61"/>
<gene>
    <name evidence="1" type="ORF">WICPIJ_007781</name>
</gene>
<dbReference type="SUPFAM" id="SSF53067">
    <property type="entry name" value="Actin-like ATPase domain"/>
    <property type="match status" value="1"/>
</dbReference>
<keyword evidence="2" id="KW-1185">Reference proteome</keyword>
<dbReference type="Proteomes" id="UP000774326">
    <property type="component" value="Unassembled WGS sequence"/>
</dbReference>
<dbReference type="Gene3D" id="3.30.420.40">
    <property type="match status" value="1"/>
</dbReference>
<evidence type="ECO:0000313" key="1">
    <source>
        <dbReference type="EMBL" id="KAH3681257.1"/>
    </source>
</evidence>
<reference evidence="1" key="2">
    <citation type="submission" date="2021-01" db="EMBL/GenBank/DDBJ databases">
        <authorList>
            <person name="Schikora-Tamarit M.A."/>
        </authorList>
    </citation>
    <scope>NUCLEOTIDE SEQUENCE</scope>
    <source>
        <strain evidence="1">CBS2887</strain>
    </source>
</reference>
<sequence length="155" mass="17818">MDIIIMSYLYYIVDCRWPEDVGIDVQTLIRGVRRFSSCNPPDITSKPLVMPRTHSIDLGRSFIRLSYINPNTNTPEIIATPSSARCVPSIVSIERKKKQTIDEETVPLLHSKPDQTIYDIKSILAKRRNDFRLVGKRYTLICKENEPEVPLIEIS</sequence>
<dbReference type="InterPro" id="IPR043129">
    <property type="entry name" value="ATPase_NBD"/>
</dbReference>
<evidence type="ECO:0000313" key="2">
    <source>
        <dbReference type="Proteomes" id="UP000774326"/>
    </source>
</evidence>
<reference evidence="1" key="1">
    <citation type="journal article" date="2021" name="Open Biol.">
        <title>Shared evolutionary footprints suggest mitochondrial oxidative damage underlies multiple complex I losses in fungi.</title>
        <authorList>
            <person name="Schikora-Tamarit M.A."/>
            <person name="Marcet-Houben M."/>
            <person name="Nosek J."/>
            <person name="Gabaldon T."/>
        </authorList>
    </citation>
    <scope>NUCLEOTIDE SEQUENCE</scope>
    <source>
        <strain evidence="1">CBS2887</strain>
    </source>
</reference>
<organism evidence="1 2">
    <name type="scientific">Wickerhamomyces pijperi</name>
    <name type="common">Yeast</name>
    <name type="synonym">Pichia pijperi</name>
    <dbReference type="NCBI Taxonomy" id="599730"/>
    <lineage>
        <taxon>Eukaryota</taxon>
        <taxon>Fungi</taxon>
        <taxon>Dikarya</taxon>
        <taxon>Ascomycota</taxon>
        <taxon>Saccharomycotina</taxon>
        <taxon>Saccharomycetes</taxon>
        <taxon>Phaffomycetales</taxon>
        <taxon>Wickerhamomycetaceae</taxon>
        <taxon>Wickerhamomyces</taxon>
    </lineage>
</organism>
<dbReference type="OrthoDB" id="6421972at2759"/>
<protein>
    <submittedName>
        <fullName evidence="1">Uncharacterized protein</fullName>
    </submittedName>
</protein>
<proteinExistence type="predicted"/>
<comment type="caution">
    <text evidence="1">The sequence shown here is derived from an EMBL/GenBank/DDBJ whole genome shotgun (WGS) entry which is preliminary data.</text>
</comment>
<dbReference type="EMBL" id="JAEUBG010004511">
    <property type="protein sequence ID" value="KAH3681257.1"/>
    <property type="molecule type" value="Genomic_DNA"/>
</dbReference>
<name>A0A9P8PZ61_WICPI</name>
<accession>A0A9P8PZ61</accession>